<evidence type="ECO:0000313" key="2">
    <source>
        <dbReference type="Proteomes" id="UP000015106"/>
    </source>
</evidence>
<protein>
    <submittedName>
        <fullName evidence="1">Uncharacterized protein</fullName>
    </submittedName>
</protein>
<dbReference type="Gramene" id="TuG1812G0100000627.01.T01">
    <property type="protein sequence ID" value="TuG1812G0100000627.01.T01.cds402191"/>
    <property type="gene ID" value="TuG1812G0100000627.01"/>
</dbReference>
<reference evidence="2" key="1">
    <citation type="journal article" date="2013" name="Nature">
        <title>Draft genome of the wheat A-genome progenitor Triticum urartu.</title>
        <authorList>
            <person name="Ling H.Q."/>
            <person name="Zhao S."/>
            <person name="Liu D."/>
            <person name="Wang J."/>
            <person name="Sun H."/>
            <person name="Zhang C."/>
            <person name="Fan H."/>
            <person name="Li D."/>
            <person name="Dong L."/>
            <person name="Tao Y."/>
            <person name="Gao C."/>
            <person name="Wu H."/>
            <person name="Li Y."/>
            <person name="Cui Y."/>
            <person name="Guo X."/>
            <person name="Zheng S."/>
            <person name="Wang B."/>
            <person name="Yu K."/>
            <person name="Liang Q."/>
            <person name="Yang W."/>
            <person name="Lou X."/>
            <person name="Chen J."/>
            <person name="Feng M."/>
            <person name="Jian J."/>
            <person name="Zhang X."/>
            <person name="Luo G."/>
            <person name="Jiang Y."/>
            <person name="Liu J."/>
            <person name="Wang Z."/>
            <person name="Sha Y."/>
            <person name="Zhang B."/>
            <person name="Wu H."/>
            <person name="Tang D."/>
            <person name="Shen Q."/>
            <person name="Xue P."/>
            <person name="Zou S."/>
            <person name="Wang X."/>
            <person name="Liu X."/>
            <person name="Wang F."/>
            <person name="Yang Y."/>
            <person name="An X."/>
            <person name="Dong Z."/>
            <person name="Zhang K."/>
            <person name="Zhang X."/>
            <person name="Luo M.C."/>
            <person name="Dvorak J."/>
            <person name="Tong Y."/>
            <person name="Wang J."/>
            <person name="Yang H."/>
            <person name="Li Z."/>
            <person name="Wang D."/>
            <person name="Zhang A."/>
            <person name="Wang J."/>
        </authorList>
    </citation>
    <scope>NUCLEOTIDE SEQUENCE</scope>
    <source>
        <strain evidence="2">cv. G1812</strain>
    </source>
</reference>
<evidence type="ECO:0000313" key="1">
    <source>
        <dbReference type="EnsemblPlants" id="TuG1812G0100000627.01.T01.cds402191"/>
    </source>
</evidence>
<accession>A0A8R7JW25</accession>
<organism evidence="1 2">
    <name type="scientific">Triticum urartu</name>
    <name type="common">Red wild einkorn</name>
    <name type="synonym">Crithodium urartu</name>
    <dbReference type="NCBI Taxonomy" id="4572"/>
    <lineage>
        <taxon>Eukaryota</taxon>
        <taxon>Viridiplantae</taxon>
        <taxon>Streptophyta</taxon>
        <taxon>Embryophyta</taxon>
        <taxon>Tracheophyta</taxon>
        <taxon>Spermatophyta</taxon>
        <taxon>Magnoliopsida</taxon>
        <taxon>Liliopsida</taxon>
        <taxon>Poales</taxon>
        <taxon>Poaceae</taxon>
        <taxon>BOP clade</taxon>
        <taxon>Pooideae</taxon>
        <taxon>Triticodae</taxon>
        <taxon>Triticeae</taxon>
        <taxon>Triticinae</taxon>
        <taxon>Triticum</taxon>
    </lineage>
</organism>
<dbReference type="Proteomes" id="UP000015106">
    <property type="component" value="Chromosome 1"/>
</dbReference>
<dbReference type="AlphaFoldDB" id="A0A8R7JW25"/>
<dbReference type="EnsemblPlants" id="TuG1812G0100000627.01.T01">
    <property type="protein sequence ID" value="TuG1812G0100000627.01.T01.cds402191"/>
    <property type="gene ID" value="TuG1812G0100000627.01"/>
</dbReference>
<reference evidence="1" key="3">
    <citation type="submission" date="2022-06" db="UniProtKB">
        <authorList>
            <consortium name="EnsemblPlants"/>
        </authorList>
    </citation>
    <scope>IDENTIFICATION</scope>
</reference>
<name>A0A8R7JW25_TRIUA</name>
<reference evidence="1" key="2">
    <citation type="submission" date="2018-03" db="EMBL/GenBank/DDBJ databases">
        <title>The Triticum urartu genome reveals the dynamic nature of wheat genome evolution.</title>
        <authorList>
            <person name="Ling H."/>
            <person name="Ma B."/>
            <person name="Shi X."/>
            <person name="Liu H."/>
            <person name="Dong L."/>
            <person name="Sun H."/>
            <person name="Cao Y."/>
            <person name="Gao Q."/>
            <person name="Zheng S."/>
            <person name="Li Y."/>
            <person name="Yu Y."/>
            <person name="Du H."/>
            <person name="Qi M."/>
            <person name="Li Y."/>
            <person name="Yu H."/>
            <person name="Cui Y."/>
            <person name="Wang N."/>
            <person name="Chen C."/>
            <person name="Wu H."/>
            <person name="Zhao Y."/>
            <person name="Zhang J."/>
            <person name="Li Y."/>
            <person name="Zhou W."/>
            <person name="Zhang B."/>
            <person name="Hu W."/>
            <person name="Eijk M."/>
            <person name="Tang J."/>
            <person name="Witsenboer H."/>
            <person name="Zhao S."/>
            <person name="Li Z."/>
            <person name="Zhang A."/>
            <person name="Wang D."/>
            <person name="Liang C."/>
        </authorList>
    </citation>
    <scope>NUCLEOTIDE SEQUENCE [LARGE SCALE GENOMIC DNA]</scope>
    <source>
        <strain evidence="1">cv. G1812</strain>
    </source>
</reference>
<proteinExistence type="predicted"/>
<sequence length="79" mass="8644">MHSAKIAAVASHHRFCPWHFGSSSPHSRNRTPLQFCQKPKVFAKFKPSRIAIASTVATYAANMNESALCSNKAAFIVPS</sequence>
<keyword evidence="2" id="KW-1185">Reference proteome</keyword>